<name>A0A7U6GK38_9GAMM</name>
<keyword evidence="2" id="KW-1185">Reference proteome</keyword>
<organism evidence="1 2">
    <name type="scientific">Thiolapillus brandeum</name>
    <dbReference type="NCBI Taxonomy" id="1076588"/>
    <lineage>
        <taxon>Bacteria</taxon>
        <taxon>Pseudomonadati</taxon>
        <taxon>Pseudomonadota</taxon>
        <taxon>Gammaproteobacteria</taxon>
        <taxon>Chromatiales</taxon>
        <taxon>Sedimenticolaceae</taxon>
        <taxon>Thiolapillus</taxon>
    </lineage>
</organism>
<gene>
    <name evidence="1" type="ORF">TBH_C2130</name>
</gene>
<accession>A0A7U6GK38</accession>
<evidence type="ECO:0000313" key="1">
    <source>
        <dbReference type="EMBL" id="BAO45042.1"/>
    </source>
</evidence>
<protein>
    <submittedName>
        <fullName evidence="1">Uncharacterized protein</fullName>
    </submittedName>
</protein>
<reference evidence="1 2" key="1">
    <citation type="journal article" date="2014" name="PLoS ONE">
        <title>Physiological and genomic features of a novel sulfur-oxidizing gammaproteobacterium belonging to a previously uncultivated symbiotic lineage isolated from a hydrothermal vent.</title>
        <authorList>
            <person name="Nunoura T."/>
            <person name="Takaki Y."/>
            <person name="Kazama H."/>
            <person name="Kakuta J."/>
            <person name="Shimamura S."/>
            <person name="Makita H."/>
            <person name="Hirai M."/>
            <person name="Miyazaki M."/>
            <person name="Takai K."/>
        </authorList>
    </citation>
    <scope>NUCLEOTIDE SEQUENCE [LARGE SCALE GENOMIC DNA]</scope>
    <source>
        <strain evidence="1 2">Hiromi1</strain>
    </source>
</reference>
<sequence length="162" mass="17351">MPSIPLPKPVELQQILAMIYGSNLKAVPGDPIPATPGNKSLVALYVDDEDMPVATCAVDYNFTAFAGASLTKIPLGTAKECAETGDFSEIMVGNVHEIMNICSRLLMTSDSPHLRLLTLYNSPEELPEDVQELVQEPPATADFSISFANYGDGGMSFQSLVA</sequence>
<evidence type="ECO:0000313" key="2">
    <source>
        <dbReference type="Proteomes" id="UP000031631"/>
    </source>
</evidence>
<proteinExistence type="predicted"/>
<dbReference type="Proteomes" id="UP000031631">
    <property type="component" value="Chromosome"/>
</dbReference>
<dbReference type="RefSeq" id="WP_052470105.1">
    <property type="nucleotide sequence ID" value="NZ_AP012273.1"/>
</dbReference>
<dbReference type="AlphaFoldDB" id="A0A7U6GK38"/>
<dbReference type="KEGG" id="tbn:TBH_C2130"/>
<dbReference type="OrthoDB" id="5737533at2"/>
<dbReference type="EMBL" id="AP012273">
    <property type="protein sequence ID" value="BAO45042.1"/>
    <property type="molecule type" value="Genomic_DNA"/>
</dbReference>